<comment type="subunit">
    <text evidence="4 10">Homohexamer.</text>
</comment>
<dbReference type="Gene3D" id="3.30.429.10">
    <property type="entry name" value="Macrophage Migration Inhibitory Factor"/>
    <property type="match status" value="1"/>
</dbReference>
<sequence length="63" mass="7101">MPIAHVHIMEGRSDEQKEAMIREVSEALARTLDSPLDRVRVLITEVPKSHWGIAGEPASKVRR</sequence>
<dbReference type="Pfam" id="PF01361">
    <property type="entry name" value="Tautomerase"/>
    <property type="match status" value="1"/>
</dbReference>
<keyword evidence="7 10" id="KW-0413">Isomerase</keyword>
<evidence type="ECO:0000313" key="13">
    <source>
        <dbReference type="Proteomes" id="UP000243359"/>
    </source>
</evidence>
<comment type="similarity">
    <text evidence="3 10">Belongs to the 4-oxalocrotonate tautomerase family.</text>
</comment>
<dbReference type="CDD" id="cd00491">
    <property type="entry name" value="4Oxalocrotonate_Tautomerase"/>
    <property type="match status" value="1"/>
</dbReference>
<dbReference type="EC" id="5.3.2.6" evidence="5 10"/>
<feature type="active site" description="Proton acceptor; via imino nitrogen" evidence="9">
    <location>
        <position position="2"/>
    </location>
</feature>
<accession>A0A1H1QP36</accession>
<protein>
    <recommendedName>
        <fullName evidence="6 10">2-hydroxymuconate tautomerase</fullName>
        <ecNumber evidence="5 10">5.3.2.6</ecNumber>
    </recommendedName>
    <alternativeName>
        <fullName evidence="8 10">4-oxalocrotonate tautomerase</fullName>
    </alternativeName>
</protein>
<evidence type="ECO:0000256" key="5">
    <source>
        <dbReference type="ARBA" id="ARBA00012667"/>
    </source>
</evidence>
<evidence type="ECO:0000259" key="11">
    <source>
        <dbReference type="Pfam" id="PF01361"/>
    </source>
</evidence>
<keyword evidence="13" id="KW-1185">Reference proteome</keyword>
<comment type="function">
    <text evidence="2">Catalyzes the ketonization of 2-hydroxymuconate stereoselectively to yield 2-oxo-3-hexenedioate.</text>
</comment>
<gene>
    <name evidence="12" type="ORF">SAMN05216221_1399</name>
</gene>
<evidence type="ECO:0000256" key="3">
    <source>
        <dbReference type="ARBA" id="ARBA00006723"/>
    </source>
</evidence>
<evidence type="ECO:0000256" key="7">
    <source>
        <dbReference type="ARBA" id="ARBA00023235"/>
    </source>
</evidence>
<dbReference type="PANTHER" id="PTHR35530">
    <property type="entry name" value="TAUTOMERASE-RELATED"/>
    <property type="match status" value="1"/>
</dbReference>
<name>A0A1H1QP36_9PSED</name>
<dbReference type="SUPFAM" id="SSF55331">
    <property type="entry name" value="Tautomerase/MIF"/>
    <property type="match status" value="1"/>
</dbReference>
<evidence type="ECO:0000256" key="9">
    <source>
        <dbReference type="PIRSR" id="PIRSR618191-1"/>
    </source>
</evidence>
<dbReference type="STRING" id="1392877.SAMN05216221_1399"/>
<evidence type="ECO:0000313" key="12">
    <source>
        <dbReference type="EMBL" id="SDS25097.1"/>
    </source>
</evidence>
<feature type="domain" description="4-oxalocrotonate tautomerase-like" evidence="11">
    <location>
        <begin position="2"/>
        <end position="57"/>
    </location>
</feature>
<evidence type="ECO:0000256" key="4">
    <source>
        <dbReference type="ARBA" id="ARBA00011643"/>
    </source>
</evidence>
<dbReference type="PANTHER" id="PTHR35530:SF1">
    <property type="entry name" value="2-HYDROXYMUCONATE TAUTOMERASE"/>
    <property type="match status" value="1"/>
</dbReference>
<dbReference type="NCBIfam" id="NF002571">
    <property type="entry name" value="PRK02220.1"/>
    <property type="match status" value="1"/>
</dbReference>
<keyword evidence="10" id="KW-0058">Aromatic hydrocarbons catabolism</keyword>
<reference evidence="13" key="1">
    <citation type="submission" date="2016-10" db="EMBL/GenBank/DDBJ databases">
        <authorList>
            <person name="Varghese N."/>
            <person name="Submissions S."/>
        </authorList>
    </citation>
    <scope>NUCLEOTIDE SEQUENCE [LARGE SCALE GENOMIC DNA]</scope>
    <source>
        <strain evidence="13">KCTC 32247</strain>
    </source>
</reference>
<dbReference type="EMBL" id="LT629751">
    <property type="protein sequence ID" value="SDS25097.1"/>
    <property type="molecule type" value="Genomic_DNA"/>
</dbReference>
<proteinExistence type="inferred from homology"/>
<dbReference type="InterPro" id="IPR018191">
    <property type="entry name" value="4-OT"/>
</dbReference>
<dbReference type="GO" id="GO:0016853">
    <property type="term" value="F:isomerase activity"/>
    <property type="evidence" value="ECO:0007669"/>
    <property type="project" value="UniProtKB-UniRule"/>
</dbReference>
<dbReference type="InterPro" id="IPR014347">
    <property type="entry name" value="Tautomerase/MIF_sf"/>
</dbReference>
<dbReference type="OrthoDB" id="9799841at2"/>
<dbReference type="NCBIfam" id="NF002524">
    <property type="entry name" value="PRK01964.1"/>
    <property type="match status" value="1"/>
</dbReference>
<comment type="catalytic activity">
    <reaction evidence="1 10">
        <text>(2Z,4E)-2-hydroxyhexa-2,4-dienedioate = (3E)-2-oxohex-3-enedioate</text>
        <dbReference type="Rhea" id="RHEA:33431"/>
        <dbReference type="ChEBI" id="CHEBI:28080"/>
        <dbReference type="ChEBI" id="CHEBI:64908"/>
        <dbReference type="EC" id="5.3.2.6"/>
    </reaction>
</comment>
<dbReference type="InterPro" id="IPR004370">
    <property type="entry name" value="4-OT-like_dom"/>
</dbReference>
<dbReference type="AlphaFoldDB" id="A0A1H1QP36"/>
<evidence type="ECO:0000256" key="1">
    <source>
        <dbReference type="ARBA" id="ARBA00001379"/>
    </source>
</evidence>
<evidence type="ECO:0000256" key="10">
    <source>
        <dbReference type="RuleBase" id="RU362032"/>
    </source>
</evidence>
<organism evidence="12 13">
    <name type="scientific">Pseudomonas oryzae</name>
    <dbReference type="NCBI Taxonomy" id="1392877"/>
    <lineage>
        <taxon>Bacteria</taxon>
        <taxon>Pseudomonadati</taxon>
        <taxon>Pseudomonadota</taxon>
        <taxon>Gammaproteobacteria</taxon>
        <taxon>Pseudomonadales</taxon>
        <taxon>Pseudomonadaceae</taxon>
        <taxon>Pseudomonas</taxon>
    </lineage>
</organism>
<evidence type="ECO:0000256" key="2">
    <source>
        <dbReference type="ARBA" id="ARBA00003024"/>
    </source>
</evidence>
<evidence type="ECO:0000256" key="6">
    <source>
        <dbReference type="ARBA" id="ARBA00015750"/>
    </source>
</evidence>
<dbReference type="NCBIfam" id="TIGR00013">
    <property type="entry name" value="taut"/>
    <property type="match status" value="1"/>
</dbReference>
<dbReference type="Proteomes" id="UP000243359">
    <property type="component" value="Chromosome I"/>
</dbReference>
<evidence type="ECO:0000256" key="8">
    <source>
        <dbReference type="ARBA" id="ARBA00029674"/>
    </source>
</evidence>